<evidence type="ECO:0000313" key="9">
    <source>
        <dbReference type="EMBL" id="MBA0016790.1"/>
    </source>
</evidence>
<dbReference type="CDD" id="cd06550">
    <property type="entry name" value="TM_ABC_iron-siderophores_like"/>
    <property type="match status" value="1"/>
</dbReference>
<dbReference type="EMBL" id="JACBNY010000009">
    <property type="protein sequence ID" value="MBA0016790.1"/>
    <property type="molecule type" value="Genomic_DNA"/>
</dbReference>
<evidence type="ECO:0000256" key="7">
    <source>
        <dbReference type="ARBA" id="ARBA00023136"/>
    </source>
</evidence>
<feature type="transmembrane region" description="Helical" evidence="8">
    <location>
        <begin position="177"/>
        <end position="196"/>
    </location>
</feature>
<proteinExistence type="inferred from homology"/>
<dbReference type="Gene3D" id="1.10.3470.10">
    <property type="entry name" value="ABC transporter involved in vitamin B12 uptake, BtuC"/>
    <property type="match status" value="1"/>
</dbReference>
<dbReference type="PROSITE" id="PS51257">
    <property type="entry name" value="PROKAR_LIPOPROTEIN"/>
    <property type="match status" value="1"/>
</dbReference>
<gene>
    <name evidence="9" type="ORF">HZR21_06535</name>
</gene>
<keyword evidence="7 8" id="KW-0472">Membrane</keyword>
<dbReference type="Pfam" id="PF01032">
    <property type="entry name" value="FecCD"/>
    <property type="match status" value="1"/>
</dbReference>
<dbReference type="SUPFAM" id="SSF81345">
    <property type="entry name" value="ABC transporter involved in vitamin B12 uptake, BtuC"/>
    <property type="match status" value="1"/>
</dbReference>
<organism evidence="9 10">
    <name type="scientific">Pseudolactococcus laudensis</name>
    <dbReference type="NCBI Taxonomy" id="1494461"/>
    <lineage>
        <taxon>Bacteria</taxon>
        <taxon>Bacillati</taxon>
        <taxon>Bacillota</taxon>
        <taxon>Bacilli</taxon>
        <taxon>Lactobacillales</taxon>
        <taxon>Streptococcaceae</taxon>
        <taxon>Pseudolactococcus</taxon>
    </lineage>
</organism>
<comment type="caution">
    <text evidence="9">The sequence shown here is derived from an EMBL/GenBank/DDBJ whole genome shotgun (WGS) entry which is preliminary data.</text>
</comment>
<feature type="transmembrane region" description="Helical" evidence="8">
    <location>
        <begin position="41"/>
        <end position="58"/>
    </location>
</feature>
<sequence length="320" mass="35789">MTRKLTHITLGLAALAACALFMTYQTYGNLDFTIALRGKKMVAFILVGIACSFSTISFQTLSQNKLLTPNILGIDSFYVLIQTLSIFVFGSQSLSRATSIWDFLLTIALMMSLSTYLSFTLLKKFKQNLFLFLMIGMILGTFFNNVSSFMQVILDPNEYDHLQGKLFASFSNVKPDHLTIAAILIALICLFLWRLAPQLDVLHLGNDHAINLGIDLKRLQLMTLFAITALVGISTALVGPTSFLGFIVANIAYQLMKTYRHKSLFLAGSLIAILLLILGEFLVEHIFSFNTTLNVIIEFTGGCYFIGQILYERNGNKRWK</sequence>
<accession>A0A7V8N196</accession>
<evidence type="ECO:0000256" key="1">
    <source>
        <dbReference type="ARBA" id="ARBA00004651"/>
    </source>
</evidence>
<comment type="subcellular location">
    <subcellularLocation>
        <location evidence="1">Cell membrane</location>
        <topology evidence="1">Multi-pass membrane protein</topology>
    </subcellularLocation>
</comment>
<dbReference type="GO" id="GO:0033214">
    <property type="term" value="P:siderophore-iron import into cell"/>
    <property type="evidence" value="ECO:0007669"/>
    <property type="project" value="TreeGrafter"/>
</dbReference>
<keyword evidence="3" id="KW-0813">Transport</keyword>
<dbReference type="AlphaFoldDB" id="A0A7V8N196"/>
<evidence type="ECO:0000313" key="10">
    <source>
        <dbReference type="Proteomes" id="UP000530186"/>
    </source>
</evidence>
<feature type="transmembrane region" description="Helical" evidence="8">
    <location>
        <begin position="264"/>
        <end position="283"/>
    </location>
</feature>
<evidence type="ECO:0000256" key="4">
    <source>
        <dbReference type="ARBA" id="ARBA00022475"/>
    </source>
</evidence>
<keyword evidence="6 8" id="KW-1133">Transmembrane helix</keyword>
<comment type="similarity">
    <text evidence="2">Belongs to the binding-protein-dependent transport system permease family. FecCD subfamily.</text>
</comment>
<dbReference type="GO" id="GO:0005886">
    <property type="term" value="C:plasma membrane"/>
    <property type="evidence" value="ECO:0007669"/>
    <property type="project" value="UniProtKB-SubCell"/>
</dbReference>
<evidence type="ECO:0000256" key="6">
    <source>
        <dbReference type="ARBA" id="ARBA00022989"/>
    </source>
</evidence>
<reference evidence="9 10" key="1">
    <citation type="submission" date="2020-07" db="EMBL/GenBank/DDBJ databases">
        <authorList>
            <person name="Hilgarth M."/>
            <person name="Werum V."/>
            <person name="Vogel R.F."/>
        </authorList>
    </citation>
    <scope>NUCLEOTIDE SEQUENCE [LARGE SCALE GENOMIC DNA]</scope>
    <source>
        <strain evidence="9 10">DSM 28961</strain>
    </source>
</reference>
<evidence type="ECO:0000256" key="8">
    <source>
        <dbReference type="SAM" id="Phobius"/>
    </source>
</evidence>
<dbReference type="GO" id="GO:0022857">
    <property type="term" value="F:transmembrane transporter activity"/>
    <property type="evidence" value="ECO:0007669"/>
    <property type="project" value="InterPro"/>
</dbReference>
<evidence type="ECO:0000256" key="2">
    <source>
        <dbReference type="ARBA" id="ARBA00007935"/>
    </source>
</evidence>
<keyword evidence="4" id="KW-1003">Cell membrane</keyword>
<feature type="transmembrane region" description="Helical" evidence="8">
    <location>
        <begin position="70"/>
        <end position="91"/>
    </location>
</feature>
<dbReference type="PANTHER" id="PTHR30472:SF19">
    <property type="entry name" value="PETROBACTIN IMPORT SYSTEM PERMEASE PROTEIN YCLO"/>
    <property type="match status" value="1"/>
</dbReference>
<evidence type="ECO:0000256" key="3">
    <source>
        <dbReference type="ARBA" id="ARBA00022448"/>
    </source>
</evidence>
<feature type="transmembrane region" description="Helical" evidence="8">
    <location>
        <begin position="129"/>
        <end position="154"/>
    </location>
</feature>
<dbReference type="InterPro" id="IPR000522">
    <property type="entry name" value="ABC_transptr_permease_BtuC"/>
</dbReference>
<keyword evidence="5 8" id="KW-0812">Transmembrane</keyword>
<keyword evidence="10" id="KW-1185">Reference proteome</keyword>
<dbReference type="GeneID" id="303195169"/>
<feature type="transmembrane region" description="Helical" evidence="8">
    <location>
        <begin position="224"/>
        <end position="252"/>
    </location>
</feature>
<protein>
    <submittedName>
        <fullName evidence="9">Iron chelate uptake ABC transporter family permease subunit</fullName>
    </submittedName>
</protein>
<dbReference type="InterPro" id="IPR037294">
    <property type="entry name" value="ABC_BtuC-like"/>
</dbReference>
<dbReference type="PANTHER" id="PTHR30472">
    <property type="entry name" value="FERRIC ENTEROBACTIN TRANSPORT SYSTEM PERMEASE PROTEIN"/>
    <property type="match status" value="1"/>
</dbReference>
<name>A0A7V8N196_9LACT</name>
<dbReference type="Proteomes" id="UP000530186">
    <property type="component" value="Unassembled WGS sequence"/>
</dbReference>
<dbReference type="RefSeq" id="WP_180746959.1">
    <property type="nucleotide sequence ID" value="NZ_CBCRWQ010000010.1"/>
</dbReference>
<feature type="transmembrane region" description="Helical" evidence="8">
    <location>
        <begin position="103"/>
        <end position="122"/>
    </location>
</feature>
<evidence type="ECO:0000256" key="5">
    <source>
        <dbReference type="ARBA" id="ARBA00022692"/>
    </source>
</evidence>